<accession>A0A1W1HFS0</accession>
<evidence type="ECO:0008006" key="3">
    <source>
        <dbReference type="Google" id="ProtNLM"/>
    </source>
</evidence>
<dbReference type="EMBL" id="FWEV01000212">
    <property type="protein sequence ID" value="SLM31232.1"/>
    <property type="molecule type" value="Genomic_DNA"/>
</dbReference>
<dbReference type="AlphaFoldDB" id="A0A1W1HFS0"/>
<proteinExistence type="predicted"/>
<dbReference type="STRING" id="1246637.MTBBW1_290013"/>
<sequence length="500" mass="56653">MKQKVKIILACTLLTGLTFIPIKYSNGKPFPIPLHAEELKGLKDSETANKPPITINLSNNLNAPDTVNEYDDVNTSETVIESYDVNASDTVNSPDTINTQRYLSGFKISGYGTLSFTVYDNGANVAPVRDITQSPDNRFKSNHTAVMDSRLGLQAHYRFNSDLDFVTQSVLRDQVEIDFENSLESAYFAYRPTYWSEFRIGRMGYDVFLMSDTRNMGYAYPWARPPLEFYGWIPVFNMDGADATFRINQGNSQWRLRLQAGEYAFPFEIEKIIYDCETEGLHNLTITRQSGNLLLKAGYSRFSFKNAMPLFTPLQEGLEQIAEGTREFFPDISDEAQSLREDIAFKDTEMTYMTLGAAYDDGQWILQAEIAKSTTTAEVLSHGQMGYAALGYRSGDWTPYLIYSAIRAGNDLRQPSADWSPIGETGLQEDAIGIINTTRMDQDTFSLGIRWDFNLKAALKLQWDSIHIHSKGYGLWYCKDRISGQDNRVNLGTLSMEFMF</sequence>
<protein>
    <recommendedName>
        <fullName evidence="3">Phosphate-selective porin O and P</fullName>
    </recommendedName>
</protein>
<gene>
    <name evidence="1" type="ORF">MTBBW1_290013</name>
</gene>
<dbReference type="OrthoDB" id="197869at2"/>
<reference evidence="1 2" key="1">
    <citation type="submission" date="2017-03" db="EMBL/GenBank/DDBJ databases">
        <authorList>
            <person name="Afonso C.L."/>
            <person name="Miller P.J."/>
            <person name="Scott M.A."/>
            <person name="Spackman E."/>
            <person name="Goraichik I."/>
            <person name="Dimitrov K.M."/>
            <person name="Suarez D.L."/>
            <person name="Swayne D.E."/>
        </authorList>
    </citation>
    <scope>NUCLEOTIDE SEQUENCE [LARGE SCALE GENOMIC DNA]</scope>
    <source>
        <strain evidence="1">PRJEB14757</strain>
    </source>
</reference>
<name>A0A1W1HFS0_9BACT</name>
<evidence type="ECO:0000313" key="2">
    <source>
        <dbReference type="Proteomes" id="UP000191931"/>
    </source>
</evidence>
<dbReference type="Proteomes" id="UP000191931">
    <property type="component" value="Unassembled WGS sequence"/>
</dbReference>
<dbReference type="SUPFAM" id="SSF56935">
    <property type="entry name" value="Porins"/>
    <property type="match status" value="1"/>
</dbReference>
<dbReference type="RefSeq" id="WP_080799815.1">
    <property type="nucleotide sequence ID" value="NZ_LT828541.1"/>
</dbReference>
<evidence type="ECO:0000313" key="1">
    <source>
        <dbReference type="EMBL" id="SLM31232.1"/>
    </source>
</evidence>
<organism evidence="1 2">
    <name type="scientific">Desulfamplus magnetovallimortis</name>
    <dbReference type="NCBI Taxonomy" id="1246637"/>
    <lineage>
        <taxon>Bacteria</taxon>
        <taxon>Pseudomonadati</taxon>
        <taxon>Thermodesulfobacteriota</taxon>
        <taxon>Desulfobacteria</taxon>
        <taxon>Desulfobacterales</taxon>
        <taxon>Desulfobacteraceae</taxon>
        <taxon>Desulfamplus</taxon>
    </lineage>
</organism>
<keyword evidence="2" id="KW-1185">Reference proteome</keyword>